<accession>A0A0N4YB07</accession>
<dbReference type="InterPro" id="IPR035940">
    <property type="entry name" value="CAP_sf"/>
</dbReference>
<evidence type="ECO:0000313" key="3">
    <source>
        <dbReference type="EMBL" id="VDL77203.1"/>
    </source>
</evidence>
<dbReference type="WBParaSite" id="NBR_0001361301-mRNA-1">
    <property type="protein sequence ID" value="NBR_0001361301-mRNA-1"/>
    <property type="gene ID" value="NBR_0001361301"/>
</dbReference>
<dbReference type="EMBL" id="UYSL01021095">
    <property type="protein sequence ID" value="VDL77203.1"/>
    <property type="molecule type" value="Genomic_DNA"/>
</dbReference>
<keyword evidence="4" id="KW-1185">Reference proteome</keyword>
<evidence type="ECO:0000256" key="1">
    <source>
        <dbReference type="SAM" id="MobiDB-lite"/>
    </source>
</evidence>
<dbReference type="STRING" id="27835.A0A0N4YB07"/>
<dbReference type="SUPFAM" id="SSF55797">
    <property type="entry name" value="PR-1-like"/>
    <property type="match status" value="1"/>
</dbReference>
<protein>
    <submittedName>
        <fullName evidence="5">SCP domain-containing protein</fullName>
    </submittedName>
</protein>
<dbReference type="AlphaFoldDB" id="A0A0N4YB07"/>
<reference evidence="3 4" key="2">
    <citation type="submission" date="2018-11" db="EMBL/GenBank/DDBJ databases">
        <authorList>
            <consortium name="Pathogen Informatics"/>
        </authorList>
    </citation>
    <scope>NUCLEOTIDE SEQUENCE [LARGE SCALE GENOMIC DNA]</scope>
</reference>
<evidence type="ECO:0000313" key="5">
    <source>
        <dbReference type="WBParaSite" id="NBR_0001361301-mRNA-1"/>
    </source>
</evidence>
<name>A0A0N4YB07_NIPBR</name>
<evidence type="ECO:0000313" key="4">
    <source>
        <dbReference type="Proteomes" id="UP000271162"/>
    </source>
</evidence>
<feature type="chain" id="PRO_5043125570" evidence="2">
    <location>
        <begin position="18"/>
        <end position="317"/>
    </location>
</feature>
<dbReference type="Proteomes" id="UP000271162">
    <property type="component" value="Unassembled WGS sequence"/>
</dbReference>
<organism evidence="5">
    <name type="scientific">Nippostrongylus brasiliensis</name>
    <name type="common">Rat hookworm</name>
    <dbReference type="NCBI Taxonomy" id="27835"/>
    <lineage>
        <taxon>Eukaryota</taxon>
        <taxon>Metazoa</taxon>
        <taxon>Ecdysozoa</taxon>
        <taxon>Nematoda</taxon>
        <taxon>Chromadorea</taxon>
        <taxon>Rhabditida</taxon>
        <taxon>Rhabditina</taxon>
        <taxon>Rhabditomorpha</taxon>
        <taxon>Strongyloidea</taxon>
        <taxon>Heligmosomidae</taxon>
        <taxon>Nippostrongylus</taxon>
    </lineage>
</organism>
<dbReference type="CDD" id="cd05380">
    <property type="entry name" value="CAP_euk"/>
    <property type="match status" value="1"/>
</dbReference>
<reference evidence="5" key="1">
    <citation type="submission" date="2017-02" db="UniProtKB">
        <authorList>
            <consortium name="WormBaseParasite"/>
        </authorList>
    </citation>
    <scope>IDENTIFICATION</scope>
</reference>
<feature type="signal peptide" evidence="2">
    <location>
        <begin position="1"/>
        <end position="17"/>
    </location>
</feature>
<feature type="region of interest" description="Disordered" evidence="1">
    <location>
        <begin position="262"/>
        <end position="301"/>
    </location>
</feature>
<proteinExistence type="predicted"/>
<evidence type="ECO:0000256" key="2">
    <source>
        <dbReference type="SAM" id="SignalP"/>
    </source>
</evidence>
<dbReference type="Gene3D" id="3.40.33.10">
    <property type="entry name" value="CAP"/>
    <property type="match status" value="1"/>
</dbReference>
<keyword evidence="2" id="KW-0732">Signal</keyword>
<gene>
    <name evidence="3" type="ORF">NBR_LOCUS13614</name>
</gene>
<sequence length="317" mass="35632">MWLFLALFFGSTYEGFGDYGGPIRAERVAFHPRHAKYLREVLASLCPPGLINDAERANFLFLHNMRRLEVALQQARLDQFRYLPGTEEMYEMVSLVAFLFPKNYNCELEHIAEMSTRNCELVAIPDGTSINFKRFLTYPMDKLNLSFIAMDYWSEPNLNFPIDNNVTYSDPRLESFANMIYYKSLQIGCSIGTCRREGELQQAVACVYSSRPQLGSAMYLPKEGTTGCTTFSGCRVIPNSVCNGGLCISFTSQIVAATTAEPSSAGLDTKGPSTESPEYPSTAPYHEPSTPTPTKQPHRHHNLHGKILLNMEIDMDE</sequence>